<dbReference type="Gene3D" id="1.20.1270.210">
    <property type="match status" value="1"/>
</dbReference>
<protein>
    <submittedName>
        <fullName evidence="4">Bacteriophage/Gene transfer agent portal protein</fullName>
    </submittedName>
</protein>
<dbReference type="InterPro" id="IPR006944">
    <property type="entry name" value="Phage/GTA_portal"/>
</dbReference>
<keyword evidence="2" id="KW-1162">Viral penetration into host cytoplasm</keyword>
<dbReference type="EMBL" id="LR796825">
    <property type="protein sequence ID" value="CAB4168407.1"/>
    <property type="molecule type" value="Genomic_DNA"/>
</dbReference>
<reference evidence="4" key="1">
    <citation type="submission" date="2020-05" db="EMBL/GenBank/DDBJ databases">
        <authorList>
            <person name="Chiriac C."/>
            <person name="Salcher M."/>
            <person name="Ghai R."/>
            <person name="Kavagutti S V."/>
        </authorList>
    </citation>
    <scope>NUCLEOTIDE SEQUENCE</scope>
</reference>
<evidence type="ECO:0000313" key="4">
    <source>
        <dbReference type="EMBL" id="CAB4168407.1"/>
    </source>
</evidence>
<organism evidence="4">
    <name type="scientific">uncultured Caudovirales phage</name>
    <dbReference type="NCBI Taxonomy" id="2100421"/>
    <lineage>
        <taxon>Viruses</taxon>
        <taxon>Duplodnaviria</taxon>
        <taxon>Heunggongvirae</taxon>
        <taxon>Uroviricota</taxon>
        <taxon>Caudoviricetes</taxon>
        <taxon>Peduoviridae</taxon>
        <taxon>Maltschvirus</taxon>
        <taxon>Maltschvirus maltsch</taxon>
    </lineage>
</organism>
<keyword evidence="3" id="KW-0231">Viral genome packaging</keyword>
<dbReference type="Pfam" id="PF04860">
    <property type="entry name" value="Phage_portal"/>
    <property type="match status" value="1"/>
</dbReference>
<evidence type="ECO:0000256" key="3">
    <source>
        <dbReference type="ARBA" id="ARBA00023219"/>
    </source>
</evidence>
<dbReference type="Gene3D" id="3.30.1120.70">
    <property type="match status" value="1"/>
</dbReference>
<keyword evidence="1" id="KW-1188">Viral release from host cell</keyword>
<sequence length="371" mass="40201">MAIFSKTKAAISPPPTKAAAAGSSYGGNQGAAMVGQYYTYTEGALFAQAMSVPTIARAQQLISSVIASMKLKMYTEMWNGEEMEQVPLAPRSWLRRIDRANTNNHILSWTVSDLMMFGRAFWYITERTADGYPAAFTRLPAAMCNTMDQAGVPSGVWFAPSKQVYFNGGEINPNDLVQFLNGQPGIVYSSAKAIATSIKLEDARYRNASSAIPAGVLQVQAGSEPLSSTELADLAASFNAARATNQTAALSPEVHYIETATSPDKMLLVDSAEFQAMEMSRVCGVPAYLLNISVGSYAYTNSTEARQDLWTFGCKQIAECITQTLSANNILPNNTCVEFDIDDFIDGDLMEKAEINEMPQPPRSTGVPYSS</sequence>
<name>A0A6J5PB00_9CAUD</name>
<evidence type="ECO:0000256" key="2">
    <source>
        <dbReference type="ARBA" id="ARBA00023009"/>
    </source>
</evidence>
<proteinExistence type="predicted"/>
<accession>A0A6J5PB00</accession>
<keyword evidence="1" id="KW-0118">Viral capsid assembly</keyword>
<evidence type="ECO:0000256" key="1">
    <source>
        <dbReference type="ARBA" id="ARBA00022950"/>
    </source>
</evidence>
<keyword evidence="2" id="KW-1171">Viral genome ejection through host cell envelope</keyword>
<keyword evidence="2" id="KW-1160">Virus entry into host cell</keyword>
<dbReference type="Gene3D" id="3.40.140.120">
    <property type="match status" value="1"/>
</dbReference>
<gene>
    <name evidence="4" type="ORF">UFOVP877_16</name>
</gene>